<sequence length="107" mass="12544">MMTTVNGKLILEEHNKLDKITQKVDNLNQSWQKLEVQLTLLSQEQKTEYLKQINFVKIDLKRLENLYQKLLIVMVVSTVGLVSVYVWLGFNYPSAHQQTQEQVLPQQ</sequence>
<dbReference type="KEGG" id="cep:Cri9333_0608"/>
<dbReference type="HOGENOM" id="CLU_2205682_0_0_3"/>
<feature type="transmembrane region" description="Helical" evidence="2">
    <location>
        <begin position="70"/>
        <end position="88"/>
    </location>
</feature>
<name>K9VTZ9_9CYAN</name>
<dbReference type="Proteomes" id="UP000010472">
    <property type="component" value="Chromosome"/>
</dbReference>
<keyword evidence="1" id="KW-0175">Coiled coil</keyword>
<keyword evidence="4" id="KW-1185">Reference proteome</keyword>
<evidence type="ECO:0000313" key="4">
    <source>
        <dbReference type="Proteomes" id="UP000010472"/>
    </source>
</evidence>
<dbReference type="STRING" id="1173022.Cri9333_0608"/>
<evidence type="ECO:0000313" key="3">
    <source>
        <dbReference type="EMBL" id="AFZ11553.1"/>
    </source>
</evidence>
<dbReference type="EMBL" id="CP003620">
    <property type="protein sequence ID" value="AFZ11553.1"/>
    <property type="molecule type" value="Genomic_DNA"/>
</dbReference>
<dbReference type="AlphaFoldDB" id="K9VTZ9"/>
<accession>K9VTZ9</accession>
<keyword evidence="2" id="KW-0472">Membrane</keyword>
<proteinExistence type="predicted"/>
<reference evidence="3 4" key="1">
    <citation type="submission" date="2012-06" db="EMBL/GenBank/DDBJ databases">
        <title>Finished chromosome of genome of Crinalium epipsammum PCC 9333.</title>
        <authorList>
            <consortium name="US DOE Joint Genome Institute"/>
            <person name="Gugger M."/>
            <person name="Coursin T."/>
            <person name="Rippka R."/>
            <person name="Tandeau De Marsac N."/>
            <person name="Huntemann M."/>
            <person name="Wei C.-L."/>
            <person name="Han J."/>
            <person name="Detter J.C."/>
            <person name="Han C."/>
            <person name="Tapia R."/>
            <person name="Davenport K."/>
            <person name="Daligault H."/>
            <person name="Erkkila T."/>
            <person name="Gu W."/>
            <person name="Munk A.C.C."/>
            <person name="Teshima H."/>
            <person name="Xu Y."/>
            <person name="Chain P."/>
            <person name="Chen A."/>
            <person name="Krypides N."/>
            <person name="Mavromatis K."/>
            <person name="Markowitz V."/>
            <person name="Szeto E."/>
            <person name="Ivanova N."/>
            <person name="Mikhailova N."/>
            <person name="Ovchinnikova G."/>
            <person name="Pagani I."/>
            <person name="Pati A."/>
            <person name="Goodwin L."/>
            <person name="Peters L."/>
            <person name="Pitluck S."/>
            <person name="Woyke T."/>
            <person name="Kerfeld C."/>
        </authorList>
    </citation>
    <scope>NUCLEOTIDE SEQUENCE [LARGE SCALE GENOMIC DNA]</scope>
    <source>
        <strain evidence="3 4">PCC 9333</strain>
    </source>
</reference>
<feature type="coiled-coil region" evidence="1">
    <location>
        <begin position="10"/>
        <end position="66"/>
    </location>
</feature>
<keyword evidence="2" id="KW-1133">Transmembrane helix</keyword>
<evidence type="ECO:0000256" key="1">
    <source>
        <dbReference type="SAM" id="Coils"/>
    </source>
</evidence>
<organism evidence="3 4">
    <name type="scientific">Crinalium epipsammum PCC 9333</name>
    <dbReference type="NCBI Taxonomy" id="1173022"/>
    <lineage>
        <taxon>Bacteria</taxon>
        <taxon>Bacillati</taxon>
        <taxon>Cyanobacteriota</taxon>
        <taxon>Cyanophyceae</taxon>
        <taxon>Gomontiellales</taxon>
        <taxon>Gomontiellaceae</taxon>
        <taxon>Crinalium</taxon>
    </lineage>
</organism>
<protein>
    <submittedName>
        <fullName evidence="3">Uncharacterized protein</fullName>
    </submittedName>
</protein>
<evidence type="ECO:0000256" key="2">
    <source>
        <dbReference type="SAM" id="Phobius"/>
    </source>
</evidence>
<keyword evidence="2" id="KW-0812">Transmembrane</keyword>
<gene>
    <name evidence="3" type="ORF">Cri9333_0608</name>
</gene>